<evidence type="ECO:0000256" key="3">
    <source>
        <dbReference type="ARBA" id="ARBA00023163"/>
    </source>
</evidence>
<keyword evidence="4" id="KW-0539">Nucleus</keyword>
<feature type="region of interest" description="Disordered" evidence="5">
    <location>
        <begin position="1"/>
        <end position="77"/>
    </location>
</feature>
<keyword evidence="3" id="KW-0804">Transcription</keyword>
<comment type="caution">
    <text evidence="7">The sequence shown here is derived from an EMBL/GenBank/DDBJ whole genome shotgun (WGS) entry which is preliminary data.</text>
</comment>
<dbReference type="InterPro" id="IPR059002">
    <property type="entry name" value="IBH1_N"/>
</dbReference>
<feature type="compositionally biased region" description="Basic and acidic residues" evidence="5">
    <location>
        <begin position="12"/>
        <end position="26"/>
    </location>
</feature>
<dbReference type="GO" id="GO:0006355">
    <property type="term" value="P:regulation of DNA-templated transcription"/>
    <property type="evidence" value="ECO:0007669"/>
    <property type="project" value="InterPro"/>
</dbReference>
<dbReference type="STRING" id="4615.A0A199VYF4"/>
<proteinExistence type="predicted"/>
<evidence type="ECO:0000256" key="2">
    <source>
        <dbReference type="ARBA" id="ARBA00023015"/>
    </source>
</evidence>
<name>A0A199VYF4_ANACO</name>
<feature type="compositionally biased region" description="Basic and acidic residues" evidence="5">
    <location>
        <begin position="66"/>
        <end position="77"/>
    </location>
</feature>
<comment type="subcellular location">
    <subcellularLocation>
        <location evidence="1">Nucleus</location>
    </subcellularLocation>
</comment>
<feature type="region of interest" description="Disordered" evidence="5">
    <location>
        <begin position="102"/>
        <end position="132"/>
    </location>
</feature>
<reference evidence="7 8" key="1">
    <citation type="journal article" date="2016" name="DNA Res.">
        <title>The draft genome of MD-2 pineapple using hybrid error correction of long reads.</title>
        <authorList>
            <person name="Redwan R.M."/>
            <person name="Saidin A."/>
            <person name="Kumar S.V."/>
        </authorList>
    </citation>
    <scope>NUCLEOTIDE SEQUENCE [LARGE SCALE GENOMIC DNA]</scope>
    <source>
        <strain evidence="8">cv. MD2</strain>
        <tissue evidence="7">Leaf</tissue>
    </source>
</reference>
<protein>
    <submittedName>
        <fullName evidence="7">Transcription factor bHLH147</fullName>
    </submittedName>
</protein>
<feature type="compositionally biased region" description="Basic residues" evidence="5">
    <location>
        <begin position="102"/>
        <end position="111"/>
    </location>
</feature>
<gene>
    <name evidence="7" type="ORF">ACMD2_05821</name>
</gene>
<dbReference type="Pfam" id="PF26576">
    <property type="entry name" value="IBH1_N"/>
    <property type="match status" value="1"/>
</dbReference>
<evidence type="ECO:0000256" key="5">
    <source>
        <dbReference type="SAM" id="MobiDB-lite"/>
    </source>
</evidence>
<dbReference type="InterPro" id="IPR044549">
    <property type="entry name" value="bHLH_AtIBH1-like"/>
</dbReference>
<dbReference type="InterPro" id="IPR044660">
    <property type="entry name" value="IBH1-like"/>
</dbReference>
<feature type="compositionally biased region" description="Pro residues" evidence="5">
    <location>
        <begin position="197"/>
        <end position="207"/>
    </location>
</feature>
<evidence type="ECO:0000256" key="1">
    <source>
        <dbReference type="ARBA" id="ARBA00004123"/>
    </source>
</evidence>
<accession>A0A199VYF4</accession>
<sequence length="207" mass="22026">MAISNAEGESASTKEGERKRKRRGDDAAGAETPPTPCKWRSPTEQKTYSSKLLEALRRVHGGGSDEPPRSRAVREAADRALAVAARGRTRWSRAILSSRPLRLKATRRRPHAAAPPRPRSVGGGAAPEKRSPAIRRKARVLSLLVPGCKKLPFPALLDETSDYIAALEMQVRAMSALADILSAVGGGGATTSSSAAEPPPPPPPHRV</sequence>
<dbReference type="PANTHER" id="PTHR33124:SF12">
    <property type="entry name" value="TRANSCRIPTION FACTOR BHLH148"/>
    <property type="match status" value="1"/>
</dbReference>
<organism evidence="7 8">
    <name type="scientific">Ananas comosus</name>
    <name type="common">Pineapple</name>
    <name type="synonym">Ananas ananas</name>
    <dbReference type="NCBI Taxonomy" id="4615"/>
    <lineage>
        <taxon>Eukaryota</taxon>
        <taxon>Viridiplantae</taxon>
        <taxon>Streptophyta</taxon>
        <taxon>Embryophyta</taxon>
        <taxon>Tracheophyta</taxon>
        <taxon>Spermatophyta</taxon>
        <taxon>Magnoliopsida</taxon>
        <taxon>Liliopsida</taxon>
        <taxon>Poales</taxon>
        <taxon>Bromeliaceae</taxon>
        <taxon>Bromelioideae</taxon>
        <taxon>Ananas</taxon>
    </lineage>
</organism>
<evidence type="ECO:0000313" key="8">
    <source>
        <dbReference type="Proteomes" id="UP000092600"/>
    </source>
</evidence>
<evidence type="ECO:0000256" key="4">
    <source>
        <dbReference type="ARBA" id="ARBA00023242"/>
    </source>
</evidence>
<dbReference type="CDD" id="cd11444">
    <property type="entry name" value="bHLH_AtIBH1_like"/>
    <property type="match status" value="1"/>
</dbReference>
<dbReference type="Proteomes" id="UP000092600">
    <property type="component" value="Unassembled WGS sequence"/>
</dbReference>
<dbReference type="PANTHER" id="PTHR33124">
    <property type="entry name" value="TRANSCRIPTION FACTOR IBH1-LIKE 1"/>
    <property type="match status" value="1"/>
</dbReference>
<feature type="region of interest" description="Disordered" evidence="5">
    <location>
        <begin position="186"/>
        <end position="207"/>
    </location>
</feature>
<evidence type="ECO:0000313" key="7">
    <source>
        <dbReference type="EMBL" id="OAY81735.1"/>
    </source>
</evidence>
<evidence type="ECO:0000259" key="6">
    <source>
        <dbReference type="Pfam" id="PF26576"/>
    </source>
</evidence>
<dbReference type="GO" id="GO:0005634">
    <property type="term" value="C:nucleus"/>
    <property type="evidence" value="ECO:0007669"/>
    <property type="project" value="UniProtKB-SubCell"/>
</dbReference>
<dbReference type="EMBL" id="LSRQ01000610">
    <property type="protein sequence ID" value="OAY81735.1"/>
    <property type="molecule type" value="Genomic_DNA"/>
</dbReference>
<dbReference type="AlphaFoldDB" id="A0A199VYF4"/>
<feature type="domain" description="IBH1-like N-terminal" evidence="6">
    <location>
        <begin position="44"/>
        <end position="98"/>
    </location>
</feature>
<keyword evidence="2" id="KW-0805">Transcription regulation</keyword>